<organism evidence="2 3">
    <name type="scientific">Plasmodium ovale curtisi</name>
    <dbReference type="NCBI Taxonomy" id="864141"/>
    <lineage>
        <taxon>Eukaryota</taxon>
        <taxon>Sar</taxon>
        <taxon>Alveolata</taxon>
        <taxon>Apicomplexa</taxon>
        <taxon>Aconoidasida</taxon>
        <taxon>Haemosporida</taxon>
        <taxon>Plasmodiidae</taxon>
        <taxon>Plasmodium</taxon>
        <taxon>Plasmodium (Plasmodium)</taxon>
    </lineage>
</organism>
<keyword evidence="1" id="KW-1133">Transmembrane helix</keyword>
<accession>A0A1A8WND2</accession>
<evidence type="ECO:0000313" key="3">
    <source>
        <dbReference type="Proteomes" id="UP000078560"/>
    </source>
</evidence>
<proteinExistence type="predicted"/>
<sequence length="189" mass="22152">MRWYTRQDYYSPWTDQSTLNSSNHLDGGYSENMRNDFLKVTNANVKNIFFEILSFEMLQKGRCSRQLRWQRGTQQRWQRGTHYGDDGRAGALHECIRTSFGLHLDFYLQEVSLFTIMNFMFFMHPLGFILALFLKMDIYRLRLLEPDKHGCSGGQSDCFPPAKGVASVARRYGEEMQNEEEKGEHIIPS</sequence>
<dbReference type="EMBL" id="FLQU01001509">
    <property type="protein sequence ID" value="SBS93374.1"/>
    <property type="molecule type" value="Genomic_DNA"/>
</dbReference>
<feature type="transmembrane region" description="Helical" evidence="1">
    <location>
        <begin position="111"/>
        <end position="134"/>
    </location>
</feature>
<evidence type="ECO:0000256" key="1">
    <source>
        <dbReference type="SAM" id="Phobius"/>
    </source>
</evidence>
<dbReference type="AlphaFoldDB" id="A0A1A8WND2"/>
<reference evidence="3" key="1">
    <citation type="submission" date="2016-05" db="EMBL/GenBank/DDBJ databases">
        <authorList>
            <person name="Naeem Raeece"/>
        </authorList>
    </citation>
    <scope>NUCLEOTIDE SEQUENCE [LARGE SCALE GENOMIC DNA]</scope>
</reference>
<keyword evidence="1" id="KW-0472">Membrane</keyword>
<gene>
    <name evidence="2" type="ORF">POVCU2_0080710</name>
</gene>
<protein>
    <submittedName>
        <fullName evidence="2">Multidrug efflux pump, putative</fullName>
    </submittedName>
</protein>
<dbReference type="Proteomes" id="UP000078560">
    <property type="component" value="Unassembled WGS sequence"/>
</dbReference>
<evidence type="ECO:0000313" key="2">
    <source>
        <dbReference type="EMBL" id="SBS93374.1"/>
    </source>
</evidence>
<name>A0A1A8WND2_PLAOA</name>
<keyword evidence="1" id="KW-0812">Transmembrane</keyword>